<reference evidence="4 5" key="1">
    <citation type="submission" date="2019-04" db="EMBL/GenBank/DDBJ databases">
        <authorList>
            <consortium name="Wellcome Sanger Institute Data Sharing"/>
        </authorList>
    </citation>
    <scope>NUCLEOTIDE SEQUENCE [LARGE SCALE GENOMIC DNA]</scope>
</reference>
<dbReference type="PANTHER" id="PTHR46839">
    <property type="entry name" value="SUSHI DOMAIN-CONTAINING PROTEIN 6"/>
    <property type="match status" value="1"/>
</dbReference>
<reference evidence="4" key="2">
    <citation type="submission" date="2025-08" db="UniProtKB">
        <authorList>
            <consortium name="Ensembl"/>
        </authorList>
    </citation>
    <scope>IDENTIFICATION</scope>
</reference>
<protein>
    <recommendedName>
        <fullName evidence="3">Sushi domain-containing protein</fullName>
    </recommendedName>
</protein>
<feature type="disulfide bond" evidence="2">
    <location>
        <begin position="33"/>
        <end position="60"/>
    </location>
</feature>
<dbReference type="InterPro" id="IPR000436">
    <property type="entry name" value="Sushi_SCR_CCP_dom"/>
</dbReference>
<dbReference type="Proteomes" id="UP000694397">
    <property type="component" value="Chromosome 15"/>
</dbReference>
<dbReference type="CDD" id="cd00033">
    <property type="entry name" value="CCP"/>
    <property type="match status" value="1"/>
</dbReference>
<feature type="domain" description="Sushi" evidence="3">
    <location>
        <begin position="10"/>
        <end position="62"/>
    </location>
</feature>
<keyword evidence="1 2" id="KW-1015">Disulfide bond</keyword>
<name>A0A8C9SV47_SCLFO</name>
<dbReference type="OrthoDB" id="7487745at2759"/>
<proteinExistence type="predicted"/>
<dbReference type="AlphaFoldDB" id="A0A8C9SV47"/>
<dbReference type="Ensembl" id="ENSSFOT00015074166.1">
    <property type="protein sequence ID" value="ENSSFOP00015040837.1"/>
    <property type="gene ID" value="ENSSFOG00015030292.1"/>
</dbReference>
<evidence type="ECO:0000313" key="4">
    <source>
        <dbReference type="Ensembl" id="ENSSFOP00015040837.1"/>
    </source>
</evidence>
<evidence type="ECO:0000256" key="1">
    <source>
        <dbReference type="ARBA" id="ARBA00023157"/>
    </source>
</evidence>
<sequence>FYVQHLLYPELCVNLTETNKGFFPLSTVLRYGCDQSFAVDGPSIVHCTATGRWSSDPPRCVWTDVCWPPFTPKNGGYMCHLSPCHWLILGTVIEYFCDEGYDSPMQISCCPIAGQGQSQQLRCHPTHLVSAVQYLVRPVCHFCSGRGALIKSLWR</sequence>
<dbReference type="InterPro" id="IPR042866">
    <property type="entry name" value="SUSD6"/>
</dbReference>
<accession>A0A8C9SV47</accession>
<keyword evidence="2" id="KW-0768">Sushi</keyword>
<organism evidence="4 5">
    <name type="scientific">Scleropages formosus</name>
    <name type="common">Asian bonytongue</name>
    <name type="synonym">Osteoglossum formosum</name>
    <dbReference type="NCBI Taxonomy" id="113540"/>
    <lineage>
        <taxon>Eukaryota</taxon>
        <taxon>Metazoa</taxon>
        <taxon>Chordata</taxon>
        <taxon>Craniata</taxon>
        <taxon>Vertebrata</taxon>
        <taxon>Euteleostomi</taxon>
        <taxon>Actinopterygii</taxon>
        <taxon>Neopterygii</taxon>
        <taxon>Teleostei</taxon>
        <taxon>Osteoglossocephala</taxon>
        <taxon>Osteoglossomorpha</taxon>
        <taxon>Osteoglossiformes</taxon>
        <taxon>Osteoglossidae</taxon>
        <taxon>Scleropages</taxon>
    </lineage>
</organism>
<evidence type="ECO:0000313" key="5">
    <source>
        <dbReference type="Proteomes" id="UP000694397"/>
    </source>
</evidence>
<dbReference type="SMART" id="SM00032">
    <property type="entry name" value="CCP"/>
    <property type="match status" value="1"/>
</dbReference>
<evidence type="ECO:0000256" key="2">
    <source>
        <dbReference type="PROSITE-ProRule" id="PRU00302"/>
    </source>
</evidence>
<evidence type="ECO:0000259" key="3">
    <source>
        <dbReference type="PROSITE" id="PS50923"/>
    </source>
</evidence>
<dbReference type="Pfam" id="PF00084">
    <property type="entry name" value="Sushi"/>
    <property type="match status" value="1"/>
</dbReference>
<dbReference type="GO" id="GO:0006974">
    <property type="term" value="P:DNA damage response"/>
    <property type="evidence" value="ECO:0007669"/>
    <property type="project" value="TreeGrafter"/>
</dbReference>
<comment type="caution">
    <text evidence="2">Lacks conserved residue(s) required for the propagation of feature annotation.</text>
</comment>
<dbReference type="PROSITE" id="PS50923">
    <property type="entry name" value="SUSHI"/>
    <property type="match status" value="1"/>
</dbReference>
<dbReference type="PANTHER" id="PTHR46839:SF1">
    <property type="entry name" value="SUSHI DOMAIN-CONTAINING 6"/>
    <property type="match status" value="1"/>
</dbReference>
<keyword evidence="5" id="KW-1185">Reference proteome</keyword>
<dbReference type="InterPro" id="IPR035976">
    <property type="entry name" value="Sushi/SCR/CCP_sf"/>
</dbReference>
<reference evidence="4" key="3">
    <citation type="submission" date="2025-09" db="UniProtKB">
        <authorList>
            <consortium name="Ensembl"/>
        </authorList>
    </citation>
    <scope>IDENTIFICATION</scope>
</reference>
<dbReference type="SUPFAM" id="SSF57535">
    <property type="entry name" value="Complement control module/SCR domain"/>
    <property type="match status" value="1"/>
</dbReference>
<dbReference type="Gene3D" id="2.10.70.10">
    <property type="entry name" value="Complement Module, domain 1"/>
    <property type="match status" value="1"/>
</dbReference>